<dbReference type="EMBL" id="MU001686">
    <property type="protein sequence ID" value="KAF2455468.1"/>
    <property type="molecule type" value="Genomic_DNA"/>
</dbReference>
<organism evidence="2 3">
    <name type="scientific">Lineolata rhizophorae</name>
    <dbReference type="NCBI Taxonomy" id="578093"/>
    <lineage>
        <taxon>Eukaryota</taxon>
        <taxon>Fungi</taxon>
        <taxon>Dikarya</taxon>
        <taxon>Ascomycota</taxon>
        <taxon>Pezizomycotina</taxon>
        <taxon>Dothideomycetes</taxon>
        <taxon>Dothideomycetes incertae sedis</taxon>
        <taxon>Lineolatales</taxon>
        <taxon>Lineolataceae</taxon>
        <taxon>Lineolata</taxon>
    </lineage>
</organism>
<evidence type="ECO:0000313" key="2">
    <source>
        <dbReference type="EMBL" id="KAF2455468.1"/>
    </source>
</evidence>
<keyword evidence="3" id="KW-1185">Reference proteome</keyword>
<dbReference type="Proteomes" id="UP000799766">
    <property type="component" value="Unassembled WGS sequence"/>
</dbReference>
<protein>
    <submittedName>
        <fullName evidence="2">Uncharacterized protein</fullName>
    </submittedName>
</protein>
<keyword evidence="1" id="KW-1133">Transmembrane helix</keyword>
<feature type="transmembrane region" description="Helical" evidence="1">
    <location>
        <begin position="43"/>
        <end position="61"/>
    </location>
</feature>
<dbReference type="AlphaFoldDB" id="A0A6A6NV66"/>
<sequence>MREGRNVKLGGLVVGLPVLSAVPRVNGESVVDMMSCQNGGLDRLLSVSFLWLWFPAMFLFYRSELVGGARSGRVLRALFSYLVQVLAREMRACIIPSIVRRLQTIILFSRRGWHGVRIGLETTPACVSASAYWALVYGYLSLLFCRLGAQL</sequence>
<proteinExistence type="predicted"/>
<accession>A0A6A6NV66</accession>
<evidence type="ECO:0000313" key="3">
    <source>
        <dbReference type="Proteomes" id="UP000799766"/>
    </source>
</evidence>
<reference evidence="2" key="1">
    <citation type="journal article" date="2020" name="Stud. Mycol.">
        <title>101 Dothideomycetes genomes: a test case for predicting lifestyles and emergence of pathogens.</title>
        <authorList>
            <person name="Haridas S."/>
            <person name="Albert R."/>
            <person name="Binder M."/>
            <person name="Bloem J."/>
            <person name="Labutti K."/>
            <person name="Salamov A."/>
            <person name="Andreopoulos B."/>
            <person name="Baker S."/>
            <person name="Barry K."/>
            <person name="Bills G."/>
            <person name="Bluhm B."/>
            <person name="Cannon C."/>
            <person name="Castanera R."/>
            <person name="Culley D."/>
            <person name="Daum C."/>
            <person name="Ezra D."/>
            <person name="Gonzalez J."/>
            <person name="Henrissat B."/>
            <person name="Kuo A."/>
            <person name="Liang C."/>
            <person name="Lipzen A."/>
            <person name="Lutzoni F."/>
            <person name="Magnuson J."/>
            <person name="Mondo S."/>
            <person name="Nolan M."/>
            <person name="Ohm R."/>
            <person name="Pangilinan J."/>
            <person name="Park H.-J."/>
            <person name="Ramirez L."/>
            <person name="Alfaro M."/>
            <person name="Sun H."/>
            <person name="Tritt A."/>
            <person name="Yoshinaga Y."/>
            <person name="Zwiers L.-H."/>
            <person name="Turgeon B."/>
            <person name="Goodwin S."/>
            <person name="Spatafora J."/>
            <person name="Crous P."/>
            <person name="Grigoriev I."/>
        </authorList>
    </citation>
    <scope>NUCLEOTIDE SEQUENCE</scope>
    <source>
        <strain evidence="2">ATCC 16933</strain>
    </source>
</reference>
<gene>
    <name evidence="2" type="ORF">BDY21DRAFT_349444</name>
</gene>
<evidence type="ECO:0000256" key="1">
    <source>
        <dbReference type="SAM" id="Phobius"/>
    </source>
</evidence>
<keyword evidence="1" id="KW-0472">Membrane</keyword>
<name>A0A6A6NV66_9PEZI</name>
<keyword evidence="1" id="KW-0812">Transmembrane</keyword>